<dbReference type="eggNOG" id="COG4771">
    <property type="taxonomic scope" value="Bacteria"/>
</dbReference>
<dbReference type="STRING" id="392500.Swoo_4555"/>
<feature type="chain" id="PRO_5002766778" evidence="13">
    <location>
        <begin position="28"/>
        <end position="803"/>
    </location>
</feature>
<evidence type="ECO:0000256" key="1">
    <source>
        <dbReference type="ARBA" id="ARBA00004571"/>
    </source>
</evidence>
<keyword evidence="10 11" id="KW-0998">Cell outer membrane</keyword>
<dbReference type="RefSeq" id="WP_012327131.1">
    <property type="nucleotide sequence ID" value="NC_010506.1"/>
</dbReference>
<dbReference type="PANTHER" id="PTHR32552">
    <property type="entry name" value="FERRICHROME IRON RECEPTOR-RELATED"/>
    <property type="match status" value="1"/>
</dbReference>
<evidence type="ECO:0000313" key="16">
    <source>
        <dbReference type="EMBL" id="ACA88805.1"/>
    </source>
</evidence>
<evidence type="ECO:0000259" key="14">
    <source>
        <dbReference type="Pfam" id="PF00593"/>
    </source>
</evidence>
<name>B1KKZ9_SHEWM</name>
<dbReference type="Gene3D" id="2.40.170.20">
    <property type="entry name" value="TonB-dependent receptor, beta-barrel domain"/>
    <property type="match status" value="2"/>
</dbReference>
<dbReference type="KEGG" id="swd:Swoo_4555"/>
<keyword evidence="16" id="KW-0675">Receptor</keyword>
<keyword evidence="6" id="KW-0408">Iron</keyword>
<evidence type="ECO:0000256" key="11">
    <source>
        <dbReference type="PROSITE-ProRule" id="PRU01360"/>
    </source>
</evidence>
<evidence type="ECO:0000256" key="3">
    <source>
        <dbReference type="ARBA" id="ARBA00022452"/>
    </source>
</evidence>
<comment type="subcellular location">
    <subcellularLocation>
        <location evidence="1 11">Cell outer membrane</location>
        <topology evidence="1 11">Multi-pass membrane protein</topology>
    </subcellularLocation>
</comment>
<keyword evidence="13" id="KW-0732">Signal</keyword>
<evidence type="ECO:0000256" key="5">
    <source>
        <dbReference type="ARBA" id="ARBA00022692"/>
    </source>
</evidence>
<feature type="domain" description="TonB-dependent receptor plug" evidence="15">
    <location>
        <begin position="55"/>
        <end position="160"/>
    </location>
</feature>
<keyword evidence="2 11" id="KW-0813">Transport</keyword>
<keyword evidence="5 11" id="KW-0812">Transmembrane</keyword>
<comment type="similarity">
    <text evidence="11 12">Belongs to the TonB-dependent receptor family.</text>
</comment>
<feature type="signal peptide" evidence="13">
    <location>
        <begin position="1"/>
        <end position="27"/>
    </location>
</feature>
<keyword evidence="8 12" id="KW-0798">TonB box</keyword>
<accession>B1KKZ9</accession>
<evidence type="ECO:0000313" key="17">
    <source>
        <dbReference type="Proteomes" id="UP000002168"/>
    </source>
</evidence>
<evidence type="ECO:0000256" key="2">
    <source>
        <dbReference type="ARBA" id="ARBA00022448"/>
    </source>
</evidence>
<evidence type="ECO:0000256" key="4">
    <source>
        <dbReference type="ARBA" id="ARBA00022496"/>
    </source>
</evidence>
<keyword evidence="17" id="KW-1185">Reference proteome</keyword>
<evidence type="ECO:0000256" key="13">
    <source>
        <dbReference type="SAM" id="SignalP"/>
    </source>
</evidence>
<sequence precursor="true">MRVTMRLTLLSKLIVGALIGAPLVSYANDETSASDVGERQLEVITVTAQKRTQSVKEVPLSVATVSREAIEDMNISNTEELSSRIGNFSVSQSGQGFNIYMRGLGSGPNQGFEQTVGTYVDGIYRGRGHLMRSTFLDLEMVEVLRGPQGTLFGMNTTAGALNLTTAAPTDYFSGYLNGNYDMTDQGLTFEGAISGPLADNFQARFAFRAVDSDGYMTNSVTEQNEVQHETLLGRLSLAWQPTDRLSIDLKLQEDKDEFVGDSNTKGILEPALAAANPALAASLGDYGVSLASAKTTPSLGEVEGGEFTASHQTLKIEYELDEHTLTAISGWQSYQVDTSNDGDRTPRPLLFRSVSDEEYDQFSQELRLASQGGETFDYILGAYYQDSELNYDEHFLAYALQFDGVRQFGTDSEVMSVFGKFDWQLDDNWSASLGLRYTHEEKEGSRDLTLVDLVSGEPISQVPLITPPALKPALDQFGLPAIPGSVYSLMLGADYPYLDPLLLGSNTQNIANPIYRTGADHSIRAERTEESFTPALSVRYQLEDAMFYASVAKGAKSGGFDARANLPENFEFDDESVLSYEIGSKLTLDSGAADLNLALFYMEFSDLQTSTFDGNTGFFVENGAKATSYGLELDGRWAFADDWMWSGSLGLLDFSWDEFSGAKCFTSLSQTSTNIEANGSSCDLSGQPNALSPKVSGSTWLEYRSELSSDYDIRVMAETVFKSSYFTNADLNPFTEQEAFVKYNAQIALINTNSDWQLGLILKNLSDEITINSSYDMPFTPGGYVVYTEPGRTATLQFSYKFD</sequence>
<gene>
    <name evidence="16" type="ordered locus">Swoo_4555</name>
</gene>
<evidence type="ECO:0000256" key="8">
    <source>
        <dbReference type="ARBA" id="ARBA00023077"/>
    </source>
</evidence>
<dbReference type="Pfam" id="PF07715">
    <property type="entry name" value="Plug"/>
    <property type="match status" value="1"/>
</dbReference>
<dbReference type="SUPFAM" id="SSF56935">
    <property type="entry name" value="Porins"/>
    <property type="match status" value="1"/>
</dbReference>
<dbReference type="InterPro" id="IPR036942">
    <property type="entry name" value="Beta-barrel_TonB_sf"/>
</dbReference>
<keyword evidence="3 11" id="KW-1134">Transmembrane beta strand</keyword>
<keyword evidence="7" id="KW-0406">Ion transport</keyword>
<proteinExistence type="inferred from homology"/>
<keyword evidence="9 11" id="KW-0472">Membrane</keyword>
<evidence type="ECO:0000259" key="15">
    <source>
        <dbReference type="Pfam" id="PF07715"/>
    </source>
</evidence>
<evidence type="ECO:0000256" key="6">
    <source>
        <dbReference type="ARBA" id="ARBA00023004"/>
    </source>
</evidence>
<dbReference type="Pfam" id="PF00593">
    <property type="entry name" value="TonB_dep_Rec_b-barrel"/>
    <property type="match status" value="1"/>
</dbReference>
<evidence type="ECO:0000256" key="7">
    <source>
        <dbReference type="ARBA" id="ARBA00023065"/>
    </source>
</evidence>
<dbReference type="PROSITE" id="PS52016">
    <property type="entry name" value="TONB_DEPENDENT_REC_3"/>
    <property type="match status" value="1"/>
</dbReference>
<dbReference type="HOGENOM" id="CLU_008287_15_0_6"/>
<dbReference type="PANTHER" id="PTHR32552:SF81">
    <property type="entry name" value="TONB-DEPENDENT OUTER MEMBRANE RECEPTOR"/>
    <property type="match status" value="1"/>
</dbReference>
<dbReference type="InterPro" id="IPR039426">
    <property type="entry name" value="TonB-dep_rcpt-like"/>
</dbReference>
<dbReference type="AlphaFoldDB" id="B1KKZ9"/>
<dbReference type="InterPro" id="IPR012910">
    <property type="entry name" value="Plug_dom"/>
</dbReference>
<dbReference type="GO" id="GO:0006826">
    <property type="term" value="P:iron ion transport"/>
    <property type="evidence" value="ECO:0007669"/>
    <property type="project" value="UniProtKB-KW"/>
</dbReference>
<evidence type="ECO:0000256" key="9">
    <source>
        <dbReference type="ARBA" id="ARBA00023136"/>
    </source>
</evidence>
<dbReference type="InterPro" id="IPR000531">
    <property type="entry name" value="Beta-barrel_TonB"/>
</dbReference>
<dbReference type="Proteomes" id="UP000002168">
    <property type="component" value="Chromosome"/>
</dbReference>
<keyword evidence="4" id="KW-0410">Iron transport</keyword>
<evidence type="ECO:0000256" key="10">
    <source>
        <dbReference type="ARBA" id="ARBA00023237"/>
    </source>
</evidence>
<feature type="domain" description="TonB-dependent receptor-like beta-barrel" evidence="14">
    <location>
        <begin position="306"/>
        <end position="765"/>
    </location>
</feature>
<evidence type="ECO:0000256" key="12">
    <source>
        <dbReference type="RuleBase" id="RU003357"/>
    </source>
</evidence>
<dbReference type="EMBL" id="CP000961">
    <property type="protein sequence ID" value="ACA88805.1"/>
    <property type="molecule type" value="Genomic_DNA"/>
</dbReference>
<protein>
    <submittedName>
        <fullName evidence="16">TonB-dependent receptor</fullName>
    </submittedName>
</protein>
<organism evidence="16 17">
    <name type="scientific">Shewanella woodyi (strain ATCC 51908 / MS32)</name>
    <dbReference type="NCBI Taxonomy" id="392500"/>
    <lineage>
        <taxon>Bacteria</taxon>
        <taxon>Pseudomonadati</taxon>
        <taxon>Pseudomonadota</taxon>
        <taxon>Gammaproteobacteria</taxon>
        <taxon>Alteromonadales</taxon>
        <taxon>Shewanellaceae</taxon>
        <taxon>Shewanella</taxon>
    </lineage>
</organism>
<reference evidence="16 17" key="1">
    <citation type="submission" date="2008-02" db="EMBL/GenBank/DDBJ databases">
        <title>Complete sequence of Shewanella woodyi ATCC 51908.</title>
        <authorList>
            <consortium name="US DOE Joint Genome Institute"/>
            <person name="Copeland A."/>
            <person name="Lucas S."/>
            <person name="Lapidus A."/>
            <person name="Glavina del Rio T."/>
            <person name="Dalin E."/>
            <person name="Tice H."/>
            <person name="Bruce D."/>
            <person name="Goodwin L."/>
            <person name="Pitluck S."/>
            <person name="Sims D."/>
            <person name="Brettin T."/>
            <person name="Detter J.C."/>
            <person name="Han C."/>
            <person name="Kuske C.R."/>
            <person name="Schmutz J."/>
            <person name="Larimer F."/>
            <person name="Land M."/>
            <person name="Hauser L."/>
            <person name="Kyrpides N."/>
            <person name="Lykidis A."/>
            <person name="Zhao J.-S."/>
            <person name="Richardson P."/>
        </authorList>
    </citation>
    <scope>NUCLEOTIDE SEQUENCE [LARGE SCALE GENOMIC DNA]</scope>
    <source>
        <strain evidence="17">ATCC 51908 / MS32</strain>
    </source>
</reference>
<dbReference type="GO" id="GO:0009279">
    <property type="term" value="C:cell outer membrane"/>
    <property type="evidence" value="ECO:0007669"/>
    <property type="project" value="UniProtKB-SubCell"/>
</dbReference>